<dbReference type="AlphaFoldDB" id="A0AAD5XV81"/>
<dbReference type="EMBL" id="JADGJW010000380">
    <property type="protein sequence ID" value="KAJ3218431.1"/>
    <property type="molecule type" value="Genomic_DNA"/>
</dbReference>
<comment type="caution">
    <text evidence="3">The sequence shown here is derived from an EMBL/GenBank/DDBJ whole genome shotgun (WGS) entry which is preliminary data.</text>
</comment>
<feature type="signal peptide" evidence="1">
    <location>
        <begin position="1"/>
        <end position="21"/>
    </location>
</feature>
<evidence type="ECO:0000313" key="3">
    <source>
        <dbReference type="EMBL" id="KAJ3218431.1"/>
    </source>
</evidence>
<dbReference type="Pfam" id="PF04862">
    <property type="entry name" value="DUF642"/>
    <property type="match status" value="1"/>
</dbReference>
<accession>A0AAD5XV81</accession>
<proteinExistence type="predicted"/>
<keyword evidence="1" id="KW-0732">Signal</keyword>
<dbReference type="Gene3D" id="2.60.120.260">
    <property type="entry name" value="Galactose-binding domain-like"/>
    <property type="match status" value="1"/>
</dbReference>
<protein>
    <recommendedName>
        <fullName evidence="2">DUF642 domain-containing protein</fullName>
    </recommendedName>
</protein>
<feature type="domain" description="DUF642" evidence="2">
    <location>
        <begin position="291"/>
        <end position="443"/>
    </location>
</feature>
<name>A0AAD5XV81_9FUNG</name>
<organism evidence="3 4">
    <name type="scientific">Clydaea vesicula</name>
    <dbReference type="NCBI Taxonomy" id="447962"/>
    <lineage>
        <taxon>Eukaryota</taxon>
        <taxon>Fungi</taxon>
        <taxon>Fungi incertae sedis</taxon>
        <taxon>Chytridiomycota</taxon>
        <taxon>Chytridiomycota incertae sedis</taxon>
        <taxon>Chytridiomycetes</taxon>
        <taxon>Lobulomycetales</taxon>
        <taxon>Lobulomycetaceae</taxon>
        <taxon>Clydaea</taxon>
    </lineage>
</organism>
<evidence type="ECO:0000259" key="2">
    <source>
        <dbReference type="Pfam" id="PF04862"/>
    </source>
</evidence>
<evidence type="ECO:0000313" key="4">
    <source>
        <dbReference type="Proteomes" id="UP001211065"/>
    </source>
</evidence>
<keyword evidence="4" id="KW-1185">Reference proteome</keyword>
<dbReference type="InterPro" id="IPR006946">
    <property type="entry name" value="DGR2-like_dom"/>
</dbReference>
<reference evidence="3" key="1">
    <citation type="submission" date="2020-05" db="EMBL/GenBank/DDBJ databases">
        <title>Phylogenomic resolution of chytrid fungi.</title>
        <authorList>
            <person name="Stajich J.E."/>
            <person name="Amses K."/>
            <person name="Simmons R."/>
            <person name="Seto K."/>
            <person name="Myers J."/>
            <person name="Bonds A."/>
            <person name="Quandt C.A."/>
            <person name="Barry K."/>
            <person name="Liu P."/>
            <person name="Grigoriev I."/>
            <person name="Longcore J.E."/>
            <person name="James T.Y."/>
        </authorList>
    </citation>
    <scope>NUCLEOTIDE SEQUENCE</scope>
    <source>
        <strain evidence="3">JEL0476</strain>
    </source>
</reference>
<gene>
    <name evidence="3" type="ORF">HK099_005069</name>
</gene>
<dbReference type="Proteomes" id="UP001211065">
    <property type="component" value="Unassembled WGS sequence"/>
</dbReference>
<evidence type="ECO:0000256" key="1">
    <source>
        <dbReference type="SAM" id="SignalP"/>
    </source>
</evidence>
<sequence>MLLKNLLSLSAFYTIATVSAAEAPQSIRSVFKRSPLEEPVYSYTTTPPANSFYCADNNGHVTSLSHDTTFQPQVPNTGFCCLYGYLVDQAGTGCYNIPQCDAATSFNCQGGWNDKVHQPLNYYSYGVPTGCCCNWDKISIPGQAACGNKGNKKCALTFDEWTSYPSSNAWSTFYTNFFKSSTPIKSILNNNNFKGYYYVLAREWIAASLNVNSGSDYNEEVAVALKIATAFLSEKSAAASLNNFLPANNDNTYAAGYQYTYVDGTTFTLGQLFYTLNSFNNGKTTAAKCNLVNDGGFENGPLYCPQVTSQGWCIANPSVVPNAWSATQNMIELDKFVVPIQSGDWATDLNPNNQGSISQTVSNLNPNYSYTLSFWLNANPCGGNSYPGYFSVNGVSTNFNYNLNQPYQFISKSFSNLGTSANIVIGSSKPSSGCGPVIDNVQLIANPILSTI</sequence>
<feature type="chain" id="PRO_5042036027" description="DUF642 domain-containing protein" evidence="1">
    <location>
        <begin position="22"/>
        <end position="452"/>
    </location>
</feature>